<sequence>MASSSNAGKFPDDDQHPSSASSCETTDADSYESYLRLRRNTSMINGCGDLILAVPDDDDDQQAMGAKQGMKSVVREQNERGETILHEAVRRADKDMVRQLMSLDSTLALVSSQEDASPLYLAISLGYHDIAQMMYNKSGGQLSCSGPNGQNGLHASVLRSGVGVHYSKYLYAYWKEYNQRPILAHPRKIANLAPCRTGAYRTPTIRQGPPPDARQPVELLPDDRAPCRILVVPQASLVTLSMRVIVPQAPVEGLSNCPYSTGPVKLATLRSPLVNYWLFDRGCIELRQFDKTLILRVSADDL</sequence>
<organism evidence="3">
    <name type="scientific">Oryza brachyantha</name>
    <name type="common">malo sina</name>
    <dbReference type="NCBI Taxonomy" id="4533"/>
    <lineage>
        <taxon>Eukaryota</taxon>
        <taxon>Viridiplantae</taxon>
        <taxon>Streptophyta</taxon>
        <taxon>Embryophyta</taxon>
        <taxon>Tracheophyta</taxon>
        <taxon>Spermatophyta</taxon>
        <taxon>Magnoliopsida</taxon>
        <taxon>Liliopsida</taxon>
        <taxon>Poales</taxon>
        <taxon>Poaceae</taxon>
        <taxon>BOP clade</taxon>
        <taxon>Oryzoideae</taxon>
        <taxon>Oryzeae</taxon>
        <taxon>Oryzinae</taxon>
        <taxon>Oryza</taxon>
    </lineage>
</organism>
<feature type="region of interest" description="Disordered" evidence="2">
    <location>
        <begin position="1"/>
        <end position="27"/>
    </location>
</feature>
<accession>J3MWL5</accession>
<dbReference type="Gene3D" id="1.25.40.20">
    <property type="entry name" value="Ankyrin repeat-containing domain"/>
    <property type="match status" value="1"/>
</dbReference>
<dbReference type="SUPFAM" id="SSF48403">
    <property type="entry name" value="Ankyrin repeat"/>
    <property type="match status" value="1"/>
</dbReference>
<dbReference type="PANTHER" id="PTHR24121">
    <property type="entry name" value="NO MECHANORECEPTOR POTENTIAL C, ISOFORM D-RELATED"/>
    <property type="match status" value="1"/>
</dbReference>
<evidence type="ECO:0000313" key="4">
    <source>
        <dbReference type="Proteomes" id="UP000006038"/>
    </source>
</evidence>
<dbReference type="PANTHER" id="PTHR24121:SF21">
    <property type="entry name" value="ANKYRIN REPEAT FAMILY PROTEIN"/>
    <property type="match status" value="1"/>
</dbReference>
<dbReference type="EnsemblPlants" id="OB09G13940.1">
    <property type="protein sequence ID" value="OB09G13940.1"/>
    <property type="gene ID" value="OB09G13940"/>
</dbReference>
<name>J3MWL5_ORYBR</name>
<proteinExistence type="predicted"/>
<reference evidence="3" key="2">
    <citation type="submission" date="2013-04" db="UniProtKB">
        <authorList>
            <consortium name="EnsemblPlants"/>
        </authorList>
    </citation>
    <scope>IDENTIFICATION</scope>
</reference>
<dbReference type="Pfam" id="PF12796">
    <property type="entry name" value="Ank_2"/>
    <property type="match status" value="1"/>
</dbReference>
<evidence type="ECO:0000256" key="1">
    <source>
        <dbReference type="PROSITE-ProRule" id="PRU00023"/>
    </source>
</evidence>
<dbReference type="InterPro" id="IPR036770">
    <property type="entry name" value="Ankyrin_rpt-contain_sf"/>
</dbReference>
<keyword evidence="1" id="KW-0040">ANK repeat</keyword>
<dbReference type="Proteomes" id="UP000006038">
    <property type="component" value="Chromosome 9"/>
</dbReference>
<reference evidence="3" key="1">
    <citation type="journal article" date="2013" name="Nat. Commun.">
        <title>Whole-genome sequencing of Oryza brachyantha reveals mechanisms underlying Oryza genome evolution.</title>
        <authorList>
            <person name="Chen J."/>
            <person name="Huang Q."/>
            <person name="Gao D."/>
            <person name="Wang J."/>
            <person name="Lang Y."/>
            <person name="Liu T."/>
            <person name="Li B."/>
            <person name="Bai Z."/>
            <person name="Luis Goicoechea J."/>
            <person name="Liang C."/>
            <person name="Chen C."/>
            <person name="Zhang W."/>
            <person name="Sun S."/>
            <person name="Liao Y."/>
            <person name="Zhang X."/>
            <person name="Yang L."/>
            <person name="Song C."/>
            <person name="Wang M."/>
            <person name="Shi J."/>
            <person name="Liu G."/>
            <person name="Liu J."/>
            <person name="Zhou H."/>
            <person name="Zhou W."/>
            <person name="Yu Q."/>
            <person name="An N."/>
            <person name="Chen Y."/>
            <person name="Cai Q."/>
            <person name="Wang B."/>
            <person name="Liu B."/>
            <person name="Min J."/>
            <person name="Huang Y."/>
            <person name="Wu H."/>
            <person name="Li Z."/>
            <person name="Zhang Y."/>
            <person name="Yin Y."/>
            <person name="Song W."/>
            <person name="Jiang J."/>
            <person name="Jackson S.A."/>
            <person name="Wing R.A."/>
            <person name="Wang J."/>
            <person name="Chen M."/>
        </authorList>
    </citation>
    <scope>NUCLEOTIDE SEQUENCE [LARGE SCALE GENOMIC DNA]</scope>
    <source>
        <strain evidence="3">cv. IRGC 101232</strain>
    </source>
</reference>
<dbReference type="PROSITE" id="PS50088">
    <property type="entry name" value="ANK_REPEAT"/>
    <property type="match status" value="1"/>
</dbReference>
<keyword evidence="4" id="KW-1185">Reference proteome</keyword>
<dbReference type="SMART" id="SM00248">
    <property type="entry name" value="ANK"/>
    <property type="match status" value="2"/>
</dbReference>
<protein>
    <submittedName>
        <fullName evidence="3">Uncharacterized protein</fullName>
    </submittedName>
</protein>
<dbReference type="HOGENOM" id="CLU_922489_0_0_1"/>
<evidence type="ECO:0000313" key="3">
    <source>
        <dbReference type="EnsemblPlants" id="OB09G13940.1"/>
    </source>
</evidence>
<dbReference type="InterPro" id="IPR002110">
    <property type="entry name" value="Ankyrin_rpt"/>
</dbReference>
<feature type="repeat" description="ANK" evidence="1">
    <location>
        <begin position="80"/>
        <end position="112"/>
    </location>
</feature>
<dbReference type="STRING" id="4533.J3MWL5"/>
<dbReference type="Gramene" id="OB09G13940.1">
    <property type="protein sequence ID" value="OB09G13940.1"/>
    <property type="gene ID" value="OB09G13940"/>
</dbReference>
<evidence type="ECO:0000256" key="2">
    <source>
        <dbReference type="SAM" id="MobiDB-lite"/>
    </source>
</evidence>
<dbReference type="AlphaFoldDB" id="J3MWL5"/>